<dbReference type="InterPro" id="IPR004105">
    <property type="entry name" value="CheA-like_dim"/>
</dbReference>
<dbReference type="Pfam" id="PF02518">
    <property type="entry name" value="HATPase_c"/>
    <property type="match status" value="1"/>
</dbReference>
<feature type="domain" description="Histidine kinase" evidence="13">
    <location>
        <begin position="376"/>
        <end position="576"/>
    </location>
</feature>
<dbReference type="OrthoDB" id="9803176at2"/>
<evidence type="ECO:0000259" key="14">
    <source>
        <dbReference type="PROSITE" id="PS50851"/>
    </source>
</evidence>
<dbReference type="InterPro" id="IPR002545">
    <property type="entry name" value="CheW-lke_dom"/>
</dbReference>
<comment type="function">
    <text evidence="11">Involved in the transmission of sensory signals from the chemoreceptors to the flagellar motors. CheA is autophosphorylated; it can transfer its phosphate group to either CheB or CheY.</text>
</comment>
<accession>A0A178LJV0</accession>
<keyword evidence="7" id="KW-0547">Nucleotide-binding</keyword>
<dbReference type="SUPFAM" id="SSF50341">
    <property type="entry name" value="CheW-like"/>
    <property type="match status" value="1"/>
</dbReference>
<keyword evidence="6" id="KW-0808">Transferase</keyword>
<evidence type="ECO:0000313" key="17">
    <source>
        <dbReference type="Proteomes" id="UP000078356"/>
    </source>
</evidence>
<dbReference type="SMART" id="SM00073">
    <property type="entry name" value="HPT"/>
    <property type="match status" value="1"/>
</dbReference>
<dbReference type="GO" id="GO:0005524">
    <property type="term" value="F:ATP binding"/>
    <property type="evidence" value="ECO:0007669"/>
    <property type="project" value="UniProtKB-KW"/>
</dbReference>
<dbReference type="SUPFAM" id="SSF55874">
    <property type="entry name" value="ATPase domain of HSP90 chaperone/DNA topoisomerase II/histidine kinase"/>
    <property type="match status" value="1"/>
</dbReference>
<dbReference type="Gene3D" id="1.10.287.560">
    <property type="entry name" value="Histidine kinase CheA-like, homodimeric domain"/>
    <property type="match status" value="1"/>
</dbReference>
<evidence type="ECO:0000256" key="3">
    <source>
        <dbReference type="ARBA" id="ARBA00021495"/>
    </source>
</evidence>
<comment type="caution">
    <text evidence="16">The sequence shown here is derived from an EMBL/GenBank/DDBJ whole genome shotgun (WGS) entry which is preliminary data.</text>
</comment>
<dbReference type="SUPFAM" id="SSF47384">
    <property type="entry name" value="Homodimeric domain of signal transducing histidine kinase"/>
    <property type="match status" value="1"/>
</dbReference>
<proteinExistence type="predicted"/>
<protein>
    <recommendedName>
        <fullName evidence="3">Chemotaxis protein CheA</fullName>
        <ecNumber evidence="2">2.7.13.3</ecNumber>
    </recommendedName>
</protein>
<dbReference type="Gene3D" id="3.30.565.10">
    <property type="entry name" value="Histidine kinase-like ATPase, C-terminal domain"/>
    <property type="match status" value="1"/>
</dbReference>
<dbReference type="Pfam" id="PF01584">
    <property type="entry name" value="CheW"/>
    <property type="match status" value="1"/>
</dbReference>
<dbReference type="SUPFAM" id="SSF47226">
    <property type="entry name" value="Histidine-containing phosphotransfer domain, HPT domain"/>
    <property type="match status" value="1"/>
</dbReference>
<evidence type="ECO:0000256" key="5">
    <source>
        <dbReference type="ARBA" id="ARBA00022553"/>
    </source>
</evidence>
<dbReference type="GO" id="GO:0006935">
    <property type="term" value="P:chemotaxis"/>
    <property type="evidence" value="ECO:0007669"/>
    <property type="project" value="UniProtKB-KW"/>
</dbReference>
<dbReference type="InterPro" id="IPR051315">
    <property type="entry name" value="Bact_Chemotaxis_CheA"/>
</dbReference>
<evidence type="ECO:0000259" key="15">
    <source>
        <dbReference type="PROSITE" id="PS50894"/>
    </source>
</evidence>
<dbReference type="CDD" id="cd00088">
    <property type="entry name" value="HPT"/>
    <property type="match status" value="1"/>
</dbReference>
<dbReference type="PROSITE" id="PS50894">
    <property type="entry name" value="HPT"/>
    <property type="match status" value="1"/>
</dbReference>
<dbReference type="InterPro" id="IPR037006">
    <property type="entry name" value="CheA-like_homodim_sf"/>
</dbReference>
<dbReference type="FunFam" id="3.30.565.10:FF:000016">
    <property type="entry name" value="Chemotaxis protein CheA, putative"/>
    <property type="match status" value="1"/>
</dbReference>
<dbReference type="Pfam" id="PF01627">
    <property type="entry name" value="Hpt"/>
    <property type="match status" value="1"/>
</dbReference>
<evidence type="ECO:0000256" key="7">
    <source>
        <dbReference type="ARBA" id="ARBA00022741"/>
    </source>
</evidence>
<dbReference type="EMBL" id="LWCR01000005">
    <property type="protein sequence ID" value="OAN31325.1"/>
    <property type="molecule type" value="Genomic_DNA"/>
</dbReference>
<dbReference type="InterPro" id="IPR036890">
    <property type="entry name" value="HATPase_C_sf"/>
</dbReference>
<dbReference type="SMART" id="SM01231">
    <property type="entry name" value="H-kinase_dim"/>
    <property type="match status" value="1"/>
</dbReference>
<evidence type="ECO:0000256" key="2">
    <source>
        <dbReference type="ARBA" id="ARBA00012438"/>
    </source>
</evidence>
<dbReference type="CDD" id="cd16916">
    <property type="entry name" value="HATPase_CheA-like"/>
    <property type="match status" value="1"/>
</dbReference>
<keyword evidence="8" id="KW-0418">Kinase</keyword>
<feature type="modified residue" description="Phosphohistidine" evidence="12">
    <location>
        <position position="46"/>
    </location>
</feature>
<dbReference type="InterPro" id="IPR003594">
    <property type="entry name" value="HATPase_dom"/>
</dbReference>
<keyword evidence="9" id="KW-0067">ATP-binding</keyword>
<dbReference type="InterPro" id="IPR005467">
    <property type="entry name" value="His_kinase_dom"/>
</dbReference>
<organism evidence="16 17">
    <name type="scientific">Pseudomonas oryzihabitans</name>
    <dbReference type="NCBI Taxonomy" id="47885"/>
    <lineage>
        <taxon>Bacteria</taxon>
        <taxon>Pseudomonadati</taxon>
        <taxon>Pseudomonadota</taxon>
        <taxon>Gammaproteobacteria</taxon>
        <taxon>Pseudomonadales</taxon>
        <taxon>Pseudomonadaceae</taxon>
        <taxon>Pseudomonas</taxon>
    </lineage>
</organism>
<dbReference type="SMART" id="SM00387">
    <property type="entry name" value="HATPase_c"/>
    <property type="match status" value="1"/>
</dbReference>
<sequence>MNMDEILKTFIAESEELLQQMEAALLQIEQAPDDAELINAIFRAAHTIKGSAGLFGLDHVVAFTHVAESVLDRIRSGEMAFDETLSALFLEVCDHLNGLIARVSSGSEPEADFQAVGAALVQRLEHYLQPSAQAAQPTAVARALVTPVDGVAAGHWHLSLRFGPDMLRNGMDPLAFVRYLNTFGRIVNIVTLFDAIPTAAEMDPETCYLGFEVAFDSDADKETIEAAFEFVREDSQIRILPPHSRSSDYCQLIDDLPEEDLRLGEILVRCGTLTATELDEVLRRQADPAVPRKPIGEVLVEAQLVNPPVVDAALNKQRKIKEQRAPASEGQLIRIDATKLDQLIDLIGELIIAGAGTQLIAQQSGLTTLVESTGVLSRLVEEVRDTALTLRMVQIGTTFNRFQRVVRDVSKEIGKDIALRISGGDTELDKTVVEKIGDPLTHLIRNAMDHGIESAELRLARGKPTQGTVGLNAYHESSSIVIEVTDDGGGLSRERILRKATERGLISEGQVLGDKEVFNLIFEPGFSTAEQISNLSGRGVGMDVVKKNITALRGSVDLTSEEGRGTTVTIRLPLTLAIIDGFLIGVGKAAYVVPLEAVEECIELTEAASVQASGNDYLDLRGEVLPVLRLRQLFAIEEAPPRRQNVVVVRYAGQRAGLVVDQLLGEFQTVIKPLGPLFDHNRSLGGFTILGSGAVALILSVPGLIGEASSTTVSAHAAVPA</sequence>
<dbReference type="AlphaFoldDB" id="A0A178LJV0"/>
<dbReference type="InterPro" id="IPR008207">
    <property type="entry name" value="Sig_transdc_His_kin_Hpt_dom"/>
</dbReference>
<dbReference type="PROSITE" id="PS50851">
    <property type="entry name" value="CHEW"/>
    <property type="match status" value="1"/>
</dbReference>
<dbReference type="Gene3D" id="2.30.30.40">
    <property type="entry name" value="SH3 Domains"/>
    <property type="match status" value="1"/>
</dbReference>
<dbReference type="InterPro" id="IPR036061">
    <property type="entry name" value="CheW-like_dom_sf"/>
</dbReference>
<evidence type="ECO:0000259" key="13">
    <source>
        <dbReference type="PROSITE" id="PS50109"/>
    </source>
</evidence>
<reference evidence="16 17" key="1">
    <citation type="submission" date="2016-04" db="EMBL/GenBank/DDBJ databases">
        <title>Draft Genome Sequences of Staphylococcus capitis Strain H36, S. capitis Strain H65, S. cohnii Strain H62, S. hominis Strain H69, Mycobacterium iranicum Strain H39, Plantibacter sp. Strain H53, Pseudomonas oryzihabitans Strain H72, and Microbacterium sp. Strain H83, isolated from residential settings.</title>
        <authorList>
            <person name="Lymperopoulou D."/>
            <person name="Adams R.I."/>
            <person name="Lindow S."/>
            <person name="Coil D.A."/>
            <person name="Jospin G."/>
            <person name="Eisen J.A."/>
        </authorList>
    </citation>
    <scope>NUCLEOTIDE SEQUENCE [LARGE SCALE GENOMIC DNA]</scope>
    <source>
        <strain evidence="16 17">H72</strain>
    </source>
</reference>
<dbReference type="InterPro" id="IPR036097">
    <property type="entry name" value="HisK_dim/P_sf"/>
</dbReference>
<evidence type="ECO:0000256" key="1">
    <source>
        <dbReference type="ARBA" id="ARBA00000085"/>
    </source>
</evidence>
<evidence type="ECO:0000313" key="16">
    <source>
        <dbReference type="EMBL" id="OAN31325.1"/>
    </source>
</evidence>
<dbReference type="GO" id="GO:0000155">
    <property type="term" value="F:phosphorelay sensor kinase activity"/>
    <property type="evidence" value="ECO:0007669"/>
    <property type="project" value="InterPro"/>
</dbReference>
<evidence type="ECO:0000256" key="9">
    <source>
        <dbReference type="ARBA" id="ARBA00022840"/>
    </source>
</evidence>
<dbReference type="PANTHER" id="PTHR43395:SF10">
    <property type="entry name" value="CHEMOTAXIS PROTEIN CHEA"/>
    <property type="match status" value="1"/>
</dbReference>
<evidence type="ECO:0000256" key="6">
    <source>
        <dbReference type="ARBA" id="ARBA00022679"/>
    </source>
</evidence>
<evidence type="ECO:0000256" key="12">
    <source>
        <dbReference type="PROSITE-ProRule" id="PRU00110"/>
    </source>
</evidence>
<evidence type="ECO:0000256" key="8">
    <source>
        <dbReference type="ARBA" id="ARBA00022777"/>
    </source>
</evidence>
<comment type="catalytic activity">
    <reaction evidence="1">
        <text>ATP + protein L-histidine = ADP + protein N-phospho-L-histidine.</text>
        <dbReference type="EC" id="2.7.13.3"/>
    </reaction>
</comment>
<gene>
    <name evidence="16" type="ORF">A4V15_13315</name>
</gene>
<dbReference type="InterPro" id="IPR004358">
    <property type="entry name" value="Sig_transdc_His_kin-like_C"/>
</dbReference>
<dbReference type="GO" id="GO:0005737">
    <property type="term" value="C:cytoplasm"/>
    <property type="evidence" value="ECO:0007669"/>
    <property type="project" value="InterPro"/>
</dbReference>
<dbReference type="PROSITE" id="PS50109">
    <property type="entry name" value="HIS_KIN"/>
    <property type="match status" value="1"/>
</dbReference>
<dbReference type="SUPFAM" id="SSF160246">
    <property type="entry name" value="EspE N-terminal domain-like"/>
    <property type="match status" value="1"/>
</dbReference>
<evidence type="ECO:0000256" key="11">
    <source>
        <dbReference type="ARBA" id="ARBA00035100"/>
    </source>
</evidence>
<evidence type="ECO:0000256" key="4">
    <source>
        <dbReference type="ARBA" id="ARBA00022500"/>
    </source>
</evidence>
<feature type="domain" description="CheW-like" evidence="14">
    <location>
        <begin position="578"/>
        <end position="710"/>
    </location>
</feature>
<dbReference type="EC" id="2.7.13.3" evidence="2"/>
<dbReference type="Proteomes" id="UP000078356">
    <property type="component" value="Unassembled WGS sequence"/>
</dbReference>
<name>A0A178LJV0_9PSED</name>
<dbReference type="PRINTS" id="PR00344">
    <property type="entry name" value="BCTRLSENSOR"/>
</dbReference>
<dbReference type="InterPro" id="IPR037257">
    <property type="entry name" value="T2SS_E_N_sf"/>
</dbReference>
<dbReference type="PANTHER" id="PTHR43395">
    <property type="entry name" value="SENSOR HISTIDINE KINASE CHEA"/>
    <property type="match status" value="1"/>
</dbReference>
<dbReference type="Pfam" id="PF02895">
    <property type="entry name" value="H-kinase_dim"/>
    <property type="match status" value="1"/>
</dbReference>
<evidence type="ECO:0000256" key="10">
    <source>
        <dbReference type="ARBA" id="ARBA00023012"/>
    </source>
</evidence>
<keyword evidence="10" id="KW-0902">Two-component regulatory system</keyword>
<dbReference type="RefSeq" id="WP_017642752.1">
    <property type="nucleotide sequence ID" value="NZ_LWCR01000005.1"/>
</dbReference>
<dbReference type="Gene3D" id="1.20.120.160">
    <property type="entry name" value="HPT domain"/>
    <property type="match status" value="1"/>
</dbReference>
<keyword evidence="5 12" id="KW-0597">Phosphoprotein</keyword>
<keyword evidence="4" id="KW-0145">Chemotaxis</keyword>
<feature type="domain" description="HPt" evidence="15">
    <location>
        <begin position="1"/>
        <end position="103"/>
    </location>
</feature>
<dbReference type="SMART" id="SM00260">
    <property type="entry name" value="CheW"/>
    <property type="match status" value="1"/>
</dbReference>
<dbReference type="InterPro" id="IPR036641">
    <property type="entry name" value="HPT_dom_sf"/>
</dbReference>